<keyword evidence="6" id="KW-0408">Iron</keyword>
<evidence type="ECO:0000256" key="8">
    <source>
        <dbReference type="ARBA" id="ARBA00023077"/>
    </source>
</evidence>
<evidence type="ECO:0000256" key="1">
    <source>
        <dbReference type="ARBA" id="ARBA00004571"/>
    </source>
</evidence>
<comment type="similarity">
    <text evidence="11 12">Belongs to the TonB-dependent receptor family.</text>
</comment>
<protein>
    <submittedName>
        <fullName evidence="16">TonB-dependent receptor</fullName>
    </submittedName>
</protein>
<evidence type="ECO:0000259" key="14">
    <source>
        <dbReference type="Pfam" id="PF00593"/>
    </source>
</evidence>
<dbReference type="GO" id="GO:0006826">
    <property type="term" value="P:iron ion transport"/>
    <property type="evidence" value="ECO:0007669"/>
    <property type="project" value="UniProtKB-KW"/>
</dbReference>
<evidence type="ECO:0000259" key="15">
    <source>
        <dbReference type="Pfam" id="PF07715"/>
    </source>
</evidence>
<comment type="subcellular location">
    <subcellularLocation>
        <location evidence="1 11">Cell outer membrane</location>
        <topology evidence="1 11">Multi-pass membrane protein</topology>
    </subcellularLocation>
</comment>
<proteinExistence type="inferred from homology"/>
<dbReference type="InterPro" id="IPR012910">
    <property type="entry name" value="Plug_dom"/>
</dbReference>
<evidence type="ECO:0000256" key="6">
    <source>
        <dbReference type="ARBA" id="ARBA00023004"/>
    </source>
</evidence>
<dbReference type="AlphaFoldDB" id="A0A2W4ZFJ7"/>
<dbReference type="PROSITE" id="PS52016">
    <property type="entry name" value="TONB_DEPENDENT_REC_3"/>
    <property type="match status" value="1"/>
</dbReference>
<evidence type="ECO:0000256" key="13">
    <source>
        <dbReference type="SAM" id="SignalP"/>
    </source>
</evidence>
<evidence type="ECO:0000256" key="11">
    <source>
        <dbReference type="PROSITE-ProRule" id="PRU01360"/>
    </source>
</evidence>
<keyword evidence="4" id="KW-0410">Iron transport</keyword>
<evidence type="ECO:0000313" key="17">
    <source>
        <dbReference type="Proteomes" id="UP000248614"/>
    </source>
</evidence>
<keyword evidence="2 11" id="KW-0813">Transport</keyword>
<keyword evidence="9 11" id="KW-0472">Membrane</keyword>
<dbReference type="Pfam" id="PF00593">
    <property type="entry name" value="TonB_dep_Rec_b-barrel"/>
    <property type="match status" value="1"/>
</dbReference>
<evidence type="ECO:0000256" key="7">
    <source>
        <dbReference type="ARBA" id="ARBA00023065"/>
    </source>
</evidence>
<dbReference type="SUPFAM" id="SSF56935">
    <property type="entry name" value="Porins"/>
    <property type="match status" value="1"/>
</dbReference>
<dbReference type="EMBL" id="QFNF01000004">
    <property type="protein sequence ID" value="PZO80147.1"/>
    <property type="molecule type" value="Genomic_DNA"/>
</dbReference>
<keyword evidence="16" id="KW-0675">Receptor</keyword>
<dbReference type="Pfam" id="PF07715">
    <property type="entry name" value="Plug"/>
    <property type="match status" value="1"/>
</dbReference>
<feature type="chain" id="PRO_5016171263" evidence="13">
    <location>
        <begin position="24"/>
        <end position="889"/>
    </location>
</feature>
<gene>
    <name evidence="16" type="ORF">DI632_02765</name>
</gene>
<dbReference type="PANTHER" id="PTHR32552">
    <property type="entry name" value="FERRICHROME IRON RECEPTOR-RELATED"/>
    <property type="match status" value="1"/>
</dbReference>
<dbReference type="PANTHER" id="PTHR32552:SF81">
    <property type="entry name" value="TONB-DEPENDENT OUTER MEMBRANE RECEPTOR"/>
    <property type="match status" value="1"/>
</dbReference>
<dbReference type="InterPro" id="IPR039426">
    <property type="entry name" value="TonB-dep_rcpt-like"/>
</dbReference>
<keyword evidence="7" id="KW-0406">Ion transport</keyword>
<dbReference type="InterPro" id="IPR000531">
    <property type="entry name" value="Beta-barrel_TonB"/>
</dbReference>
<keyword evidence="10 11" id="KW-0998">Cell outer membrane</keyword>
<evidence type="ECO:0000256" key="10">
    <source>
        <dbReference type="ARBA" id="ARBA00023237"/>
    </source>
</evidence>
<evidence type="ECO:0000256" key="4">
    <source>
        <dbReference type="ARBA" id="ARBA00022496"/>
    </source>
</evidence>
<dbReference type="Proteomes" id="UP000248614">
    <property type="component" value="Unassembled WGS sequence"/>
</dbReference>
<evidence type="ECO:0000313" key="16">
    <source>
        <dbReference type="EMBL" id="PZO80147.1"/>
    </source>
</evidence>
<keyword evidence="13" id="KW-0732">Signal</keyword>
<keyword evidence="3 11" id="KW-1134">Transmembrane beta strand</keyword>
<evidence type="ECO:0000256" key="2">
    <source>
        <dbReference type="ARBA" id="ARBA00022448"/>
    </source>
</evidence>
<dbReference type="Gene3D" id="2.40.170.20">
    <property type="entry name" value="TonB-dependent receptor, beta-barrel domain"/>
    <property type="match status" value="2"/>
</dbReference>
<dbReference type="GO" id="GO:0009279">
    <property type="term" value="C:cell outer membrane"/>
    <property type="evidence" value="ECO:0007669"/>
    <property type="project" value="UniProtKB-SubCell"/>
</dbReference>
<evidence type="ECO:0000256" key="9">
    <source>
        <dbReference type="ARBA" id="ARBA00023136"/>
    </source>
</evidence>
<keyword evidence="5 11" id="KW-0812">Transmembrane</keyword>
<evidence type="ECO:0000256" key="12">
    <source>
        <dbReference type="RuleBase" id="RU003357"/>
    </source>
</evidence>
<name>A0A2W4ZFJ7_9SPHN</name>
<evidence type="ECO:0000256" key="5">
    <source>
        <dbReference type="ARBA" id="ARBA00022692"/>
    </source>
</evidence>
<comment type="caution">
    <text evidence="16">The sequence shown here is derived from an EMBL/GenBank/DDBJ whole genome shotgun (WGS) entry which is preliminary data.</text>
</comment>
<accession>A0A2W4ZFJ7</accession>
<keyword evidence="8 12" id="KW-0798">TonB box</keyword>
<sequence>MTKFHLLAATALSMIAGSMPAFAQTTDPTAVPVTPTAAGAVQPDAAQTIDDDWGNEIIVTANRRAEPIQDVPVAVTAVNAQLLDDAGVRDIRGLEQLAPSLQTTTGQSSATATSLSIRGVGTAGDNPGFEPAVGVFIDGVFRSRAGIAIAELPEVERVEVLRGPQGTLFGRNTSAGALSVTTALPKFDLGGYVEGEYGNFNAYELKGALTGPVTDQLALRVDGGYRKRDGYIEDVNSDRAFNDINRWYVRGQALYDSSAFSFRLIGDYYKTDEQCCGVVSGTRGPTAAAIQTIATQQGRTGIYTGPPSDRRMAASPGRDYLEAVRDWGVSGEMNADIGDFKLTSISAYRDFRVLRNQDIDYSGIDRAYREGYKSSLRDITQELRLQGQLFDGKLDFLVGGFYLNEKLKLRDTVRLGNDANRYVDTLLAGVLGAPPAAGGIGRPAQFYGSFNVPTFTQLVTSLRGGAPLPTGTVPLFGQLLYAQSPQLQAAAPPGSALFNYLNTPLTPNVAGQGNNNDDFQVDTNAFALFTHNIINVTDQLSVTLGLRYNYERKELAASINSNPAACGFFLGNDPRAVTYRNLIRTASPALYQNLFLLSCNPAVSSEFNGNYTHDRSESRLTGTAKLAYKFTPDILGYASYDRGFKSGGYNLDQASFDTRVLGGDGAQATDLEFGAETVDSYELGLKTSFTRKFSFNAALFYQKFKGLQSLIFAGNSFVVQNVPKSTAKGIELESLVQPIRELNFRFGYTLLDASYDADNDFTGTPLQNQNGRQFLNQPRNVFTVAATWTPKLTGELNALFHVDMRYNSDVSIVRDGTGRTAVGNDGYPLLNGKIGVATDDRSKQLEFFVENITNQYYNISGFAIPEQTGTYGVYPAMPRFYGVRARFGF</sequence>
<dbReference type="InterPro" id="IPR036942">
    <property type="entry name" value="Beta-barrel_TonB_sf"/>
</dbReference>
<reference evidence="16 17" key="1">
    <citation type="submission" date="2017-08" db="EMBL/GenBank/DDBJ databases">
        <title>Infants hospitalized years apart are colonized by the same room-sourced microbial strains.</title>
        <authorList>
            <person name="Brooks B."/>
            <person name="Olm M.R."/>
            <person name="Firek B.A."/>
            <person name="Baker R."/>
            <person name="Thomas B.C."/>
            <person name="Morowitz M.J."/>
            <person name="Banfield J.F."/>
        </authorList>
    </citation>
    <scope>NUCLEOTIDE SEQUENCE [LARGE SCALE GENOMIC DNA]</scope>
    <source>
        <strain evidence="16">S2_018_000_R3_110</strain>
    </source>
</reference>
<feature type="signal peptide" evidence="13">
    <location>
        <begin position="1"/>
        <end position="23"/>
    </location>
</feature>
<feature type="domain" description="TonB-dependent receptor plug" evidence="15">
    <location>
        <begin position="68"/>
        <end position="177"/>
    </location>
</feature>
<organism evidence="16 17">
    <name type="scientific">Sphingomonas hengshuiensis</name>
    <dbReference type="NCBI Taxonomy" id="1609977"/>
    <lineage>
        <taxon>Bacteria</taxon>
        <taxon>Pseudomonadati</taxon>
        <taxon>Pseudomonadota</taxon>
        <taxon>Alphaproteobacteria</taxon>
        <taxon>Sphingomonadales</taxon>
        <taxon>Sphingomonadaceae</taxon>
        <taxon>Sphingomonas</taxon>
    </lineage>
</organism>
<feature type="domain" description="TonB-dependent receptor-like beta-barrel" evidence="14">
    <location>
        <begin position="348"/>
        <end position="845"/>
    </location>
</feature>
<evidence type="ECO:0000256" key="3">
    <source>
        <dbReference type="ARBA" id="ARBA00022452"/>
    </source>
</evidence>